<evidence type="ECO:0000313" key="1">
    <source>
        <dbReference type="EMBL" id="SPF36651.1"/>
    </source>
</evidence>
<organism evidence="1 2">
    <name type="scientific">Candidatus Sulfotelmatobacter kueseliae</name>
    <dbReference type="NCBI Taxonomy" id="2042962"/>
    <lineage>
        <taxon>Bacteria</taxon>
        <taxon>Pseudomonadati</taxon>
        <taxon>Acidobacteriota</taxon>
        <taxon>Terriglobia</taxon>
        <taxon>Terriglobales</taxon>
        <taxon>Candidatus Korobacteraceae</taxon>
        <taxon>Candidatus Sulfotelmatobacter</taxon>
    </lineage>
</organism>
<dbReference type="Proteomes" id="UP000238701">
    <property type="component" value="Unassembled WGS sequence"/>
</dbReference>
<proteinExistence type="predicted"/>
<dbReference type="Pfam" id="PF19147">
    <property type="entry name" value="DUF5829"/>
    <property type="match status" value="1"/>
</dbReference>
<accession>A0A2U3KAF0</accession>
<reference evidence="2" key="1">
    <citation type="submission" date="2018-02" db="EMBL/GenBank/DDBJ databases">
        <authorList>
            <person name="Hausmann B."/>
        </authorList>
    </citation>
    <scope>NUCLEOTIDE SEQUENCE [LARGE SCALE GENOMIC DNA]</scope>
    <source>
        <strain evidence="2">Peat soil MAG SbA1</strain>
    </source>
</reference>
<sequence length="296" mass="33514">MRRKSLDPSAPVSQASMTAPQPDSLPQVFLNHFYVVLDSPTYKAVEDDAFLRQHFAVNEKRTTTNADMTYTGLYFYGINTYFEFFDIGNSPKDCVGDSAIAFGVDQPGSIKVLQEKLGPSLEPSLKSVTRLYQGKQIPWFFMATSRSLPYESGLSCWVMEYHPEFLGHWNPQPKGTNRGISRKEILQRYSEVLNPVDEPRLEDVVGLTVAADADAANSLIDFCLHLGYQIERKQNEDVVALHGPDFMLLVIPATDRVRGIREIKMRARNLAEREKERRLGQSVLKFVGPSATWSFR</sequence>
<dbReference type="EMBL" id="OMOD01000068">
    <property type="protein sequence ID" value="SPF36651.1"/>
    <property type="molecule type" value="Genomic_DNA"/>
</dbReference>
<name>A0A2U3KAF0_9BACT</name>
<gene>
    <name evidence="1" type="ORF">SBA1_160021</name>
</gene>
<dbReference type="AlphaFoldDB" id="A0A2U3KAF0"/>
<protein>
    <submittedName>
        <fullName evidence="1">Uncharacterized protein</fullName>
    </submittedName>
</protein>
<evidence type="ECO:0000313" key="2">
    <source>
        <dbReference type="Proteomes" id="UP000238701"/>
    </source>
</evidence>
<dbReference type="InterPro" id="IPR043869">
    <property type="entry name" value="DUF5829"/>
</dbReference>